<comment type="caution">
    <text evidence="2">The sequence shown here is derived from an EMBL/GenBank/DDBJ whole genome shotgun (WGS) entry which is preliminary data.</text>
</comment>
<feature type="region of interest" description="Disordered" evidence="1">
    <location>
        <begin position="599"/>
        <end position="653"/>
    </location>
</feature>
<accession>A0A9P3PD33</accession>
<dbReference type="Proteomes" id="UP001063166">
    <property type="component" value="Unassembled WGS sequence"/>
</dbReference>
<dbReference type="EMBL" id="BRPK01000001">
    <property type="protein sequence ID" value="GLB33228.1"/>
    <property type="molecule type" value="Genomic_DNA"/>
</dbReference>
<name>A0A9P3PD33_LYOSH</name>
<reference evidence="2" key="1">
    <citation type="submission" date="2022-07" db="EMBL/GenBank/DDBJ databases">
        <title>The genome of Lyophyllum shimeji provides insight into the initial evolution of ectomycorrhizal fungal genome.</title>
        <authorList>
            <person name="Kobayashi Y."/>
            <person name="Shibata T."/>
            <person name="Hirakawa H."/>
            <person name="Shigenobu S."/>
            <person name="Nishiyama T."/>
            <person name="Yamada A."/>
            <person name="Hasebe M."/>
            <person name="Kawaguchi M."/>
        </authorList>
    </citation>
    <scope>NUCLEOTIDE SEQUENCE</scope>
    <source>
        <strain evidence="2">AT787</strain>
    </source>
</reference>
<evidence type="ECO:0000313" key="2">
    <source>
        <dbReference type="EMBL" id="GLB33228.1"/>
    </source>
</evidence>
<evidence type="ECO:0000256" key="1">
    <source>
        <dbReference type="SAM" id="MobiDB-lite"/>
    </source>
</evidence>
<proteinExistence type="predicted"/>
<dbReference type="OrthoDB" id="2742205at2759"/>
<protein>
    <submittedName>
        <fullName evidence="2">Uncharacterized protein</fullName>
    </submittedName>
</protein>
<dbReference type="AlphaFoldDB" id="A0A9P3PD33"/>
<feature type="compositionally biased region" description="Pro residues" evidence="1">
    <location>
        <begin position="635"/>
        <end position="645"/>
    </location>
</feature>
<evidence type="ECO:0000313" key="3">
    <source>
        <dbReference type="Proteomes" id="UP001063166"/>
    </source>
</evidence>
<feature type="compositionally biased region" description="Basic residues" evidence="1">
    <location>
        <begin position="599"/>
        <end position="608"/>
    </location>
</feature>
<gene>
    <name evidence="2" type="ORF">LshimejAT787_0101130</name>
</gene>
<sequence>MATELRSAKYTELFDSLPPEAQRTLLENHIFPLLDSLSSEKFDHALSVAEEYQTRLRSRPRIDLKNKQKEVNGLLDALNKDSKVTITKESSNREELLAEVVDSLTGWLSDIWSTVYEFREHYSLAHACLLFAADVSSSLVDMPVPGGCKCSLLNMPIDITIRRQDGKVVKSFTLRGPQAMGKALLWLWRELFVSLSAYGTALTKKKMPEMIEDIESVMGWESLERLLYGGGASTVNMEYEDLDDDQDDILDITEDDGDEDYVDDGDDDETCRDDELGGGRCFCSYHANHWTPLINEQRIHLRELVEDRLHAKFRTMPSLSLYNVIHAISPDYSKTQQLLLQELNENATKSSETFAAALSIYTNTANTQRIVSLLSTHFHLLRPHDTEVLQDAVSILATCGFPVRALQIWETELLEAVRAIRAAVTSVFGNVDTEVHKQDLEAILALRLNSPERQERIHRWVDGVVTSVPHLSTMALAAMMMGFPVADEGGQVDISSFLDDVEPRDRDWDELREEFRPPLKERFEGWCRVAGNFKDPTIQTALEKIYYKTVELMPFMRSSDITDHMILKLTELPGKGHIVRGLQALSSWCVLKRKHINSAAKQQRRTGKKAGATPAQNTAPGPMGSTSAFSFSFPSPAPPTAPHPPFGGMEDVD</sequence>
<keyword evidence="3" id="KW-1185">Reference proteome</keyword>
<organism evidence="2 3">
    <name type="scientific">Lyophyllum shimeji</name>
    <name type="common">Hon-shimeji</name>
    <name type="synonym">Tricholoma shimeji</name>
    <dbReference type="NCBI Taxonomy" id="47721"/>
    <lineage>
        <taxon>Eukaryota</taxon>
        <taxon>Fungi</taxon>
        <taxon>Dikarya</taxon>
        <taxon>Basidiomycota</taxon>
        <taxon>Agaricomycotina</taxon>
        <taxon>Agaricomycetes</taxon>
        <taxon>Agaricomycetidae</taxon>
        <taxon>Agaricales</taxon>
        <taxon>Tricholomatineae</taxon>
        <taxon>Lyophyllaceae</taxon>
        <taxon>Lyophyllum</taxon>
    </lineage>
</organism>
<feature type="compositionally biased region" description="Low complexity" evidence="1">
    <location>
        <begin position="625"/>
        <end position="634"/>
    </location>
</feature>